<reference evidence="2" key="3">
    <citation type="submission" date="2025-09" db="UniProtKB">
        <authorList>
            <consortium name="Ensembl"/>
        </authorList>
    </citation>
    <scope>IDENTIFICATION</scope>
</reference>
<organism evidence="2 3">
    <name type="scientific">Echeneis naucrates</name>
    <name type="common">Live sharksucker</name>
    <dbReference type="NCBI Taxonomy" id="173247"/>
    <lineage>
        <taxon>Eukaryota</taxon>
        <taxon>Metazoa</taxon>
        <taxon>Chordata</taxon>
        <taxon>Craniata</taxon>
        <taxon>Vertebrata</taxon>
        <taxon>Euteleostomi</taxon>
        <taxon>Actinopterygii</taxon>
        <taxon>Neopterygii</taxon>
        <taxon>Teleostei</taxon>
        <taxon>Neoteleostei</taxon>
        <taxon>Acanthomorphata</taxon>
        <taxon>Carangaria</taxon>
        <taxon>Carangiformes</taxon>
        <taxon>Echeneidae</taxon>
        <taxon>Echeneis</taxon>
    </lineage>
</organism>
<proteinExistence type="predicted"/>
<dbReference type="Ensembl" id="ENSENLT00000035362.1">
    <property type="protein sequence ID" value="ENSENLP00000034418.1"/>
    <property type="gene ID" value="ENSENLG00000015093.1"/>
</dbReference>
<name>A0A665VS54_ECHNA</name>
<evidence type="ECO:0000313" key="3">
    <source>
        <dbReference type="Proteomes" id="UP000472264"/>
    </source>
</evidence>
<sequence length="111" mass="12056">KLTQAWGEHANPTQKGPKPGNQPTTFCGAIAPTNCVFIKSPMNLHVFELWEKTEEPGENTHRKAPGLGFGPRTFLLCLSLHHCTTLLPVPTASYPSPPTFISTLLTSCKGD</sequence>
<evidence type="ECO:0000313" key="2">
    <source>
        <dbReference type="Ensembl" id="ENSENLP00000034418.1"/>
    </source>
</evidence>
<reference evidence="2" key="2">
    <citation type="submission" date="2025-08" db="UniProtKB">
        <authorList>
            <consortium name="Ensembl"/>
        </authorList>
    </citation>
    <scope>IDENTIFICATION</scope>
</reference>
<dbReference type="InParanoid" id="A0A665VS54"/>
<reference evidence="2" key="1">
    <citation type="submission" date="2021-04" db="EMBL/GenBank/DDBJ databases">
        <authorList>
            <consortium name="Wellcome Sanger Institute Data Sharing"/>
        </authorList>
    </citation>
    <scope>NUCLEOTIDE SEQUENCE [LARGE SCALE GENOMIC DNA]</scope>
</reference>
<feature type="region of interest" description="Disordered" evidence="1">
    <location>
        <begin position="1"/>
        <end position="23"/>
    </location>
</feature>
<dbReference type="AlphaFoldDB" id="A0A665VS54"/>
<dbReference type="Proteomes" id="UP000472264">
    <property type="component" value="Chromosome 17"/>
</dbReference>
<keyword evidence="3" id="KW-1185">Reference proteome</keyword>
<evidence type="ECO:0000256" key="1">
    <source>
        <dbReference type="SAM" id="MobiDB-lite"/>
    </source>
</evidence>
<protein>
    <submittedName>
        <fullName evidence="2">Uncharacterized protein</fullName>
    </submittedName>
</protein>
<accession>A0A665VS54</accession>